<gene>
    <name evidence="3" type="ORF">VIBNISOn1_770038</name>
</gene>
<evidence type="ECO:0000313" key="4">
    <source>
        <dbReference type="Proteomes" id="UP000018211"/>
    </source>
</evidence>
<dbReference type="GO" id="GO:0006352">
    <property type="term" value="P:DNA-templated transcription initiation"/>
    <property type="evidence" value="ECO:0007669"/>
    <property type="project" value="InterPro"/>
</dbReference>
<dbReference type="SUPFAM" id="SSF88659">
    <property type="entry name" value="Sigma3 and sigma4 domains of RNA polymerase sigma factors"/>
    <property type="match status" value="1"/>
</dbReference>
<dbReference type="InterPro" id="IPR007627">
    <property type="entry name" value="RNA_pol_sigma70_r2"/>
</dbReference>
<sequence>MNVESTLSSLYRAESPKILASLIRIFGNHNIDLAEDMMHEAFNTALLRWQNDGLPDNPKAWLIQTAKNRAIDLIRSQKNKIKLSEQLSDFLESEWTMSHSVEESFHEPFIRDEQLRLIFLSCTTDIKPQNQIPFILKALCGFNNRAVASALLLPEETVKKRLLRTKQQLKELPDQLPDETDYQQVIERVHTVVYLLFNEGFHSTDHKSAIRKELCIDAIALLKLVIEHPTLPNKETLSLFALMHFHLARIDTRLDEHDSLIPLNLQNRRLWNQHYIAAGCQMLAVAKAYRDPRKGRFFLEASIAEKHCVSAHFEDTCWSDIVELYKDLVEQTDSDVARLNLAVALGYAGFSEQAIGVVGNLGKSPVLSKTHMLDATLAHLYAMAGDKDKALAYAKSSGEKGGTPHEQQLMRQQLDHLLKVEPKNTSQK</sequence>
<feature type="domain" description="DUF6596" evidence="2">
    <location>
        <begin position="187"/>
        <end position="286"/>
    </location>
</feature>
<reference evidence="3 4" key="1">
    <citation type="journal article" date="2013" name="ISME J.">
        <title>Comparative genomics of pathogenic lineages of Vibrio nigripulchritudo identifies virulence-associated traits.</title>
        <authorList>
            <person name="Goudenege D."/>
            <person name="Labreuche Y."/>
            <person name="Krin E."/>
            <person name="Ansquer D."/>
            <person name="Mangenot S."/>
            <person name="Calteau A."/>
            <person name="Medigue C."/>
            <person name="Mazel D."/>
            <person name="Polz M.F."/>
            <person name="Le Roux F."/>
        </authorList>
    </citation>
    <scope>NUCLEOTIDE SEQUENCE [LARGE SCALE GENOMIC DNA]</scope>
    <source>
        <strain evidence="3 4">SOn1</strain>
    </source>
</reference>
<dbReference type="Pfam" id="PF20239">
    <property type="entry name" value="DUF6596"/>
    <property type="match status" value="1"/>
</dbReference>
<dbReference type="EMBL" id="CAOF01000172">
    <property type="protein sequence ID" value="CCO49017.1"/>
    <property type="molecule type" value="Genomic_DNA"/>
</dbReference>
<evidence type="ECO:0000259" key="1">
    <source>
        <dbReference type="Pfam" id="PF04542"/>
    </source>
</evidence>
<accession>A0AAV2VWA3</accession>
<name>A0AAV2VWA3_9VIBR</name>
<dbReference type="Proteomes" id="UP000018211">
    <property type="component" value="Unassembled WGS sequence"/>
</dbReference>
<dbReference type="NCBIfam" id="TIGR02937">
    <property type="entry name" value="sigma70-ECF"/>
    <property type="match status" value="1"/>
</dbReference>
<evidence type="ECO:0000313" key="3">
    <source>
        <dbReference type="EMBL" id="CCO49017.1"/>
    </source>
</evidence>
<evidence type="ECO:0000259" key="2">
    <source>
        <dbReference type="Pfam" id="PF20239"/>
    </source>
</evidence>
<dbReference type="Gene3D" id="1.10.1740.10">
    <property type="match status" value="1"/>
</dbReference>
<organism evidence="3 4">
    <name type="scientific">Vibrio nigripulchritudo SOn1</name>
    <dbReference type="NCBI Taxonomy" id="1238450"/>
    <lineage>
        <taxon>Bacteria</taxon>
        <taxon>Pseudomonadati</taxon>
        <taxon>Pseudomonadota</taxon>
        <taxon>Gammaproteobacteria</taxon>
        <taxon>Vibrionales</taxon>
        <taxon>Vibrionaceae</taxon>
        <taxon>Vibrio</taxon>
    </lineage>
</organism>
<dbReference type="GO" id="GO:0003700">
    <property type="term" value="F:DNA-binding transcription factor activity"/>
    <property type="evidence" value="ECO:0007669"/>
    <property type="project" value="InterPro"/>
</dbReference>
<dbReference type="AlphaFoldDB" id="A0AAV2VWA3"/>
<dbReference type="Pfam" id="PF04542">
    <property type="entry name" value="Sigma70_r2"/>
    <property type="match status" value="1"/>
</dbReference>
<proteinExistence type="predicted"/>
<dbReference type="InterPro" id="IPR013325">
    <property type="entry name" value="RNA_pol_sigma_r2"/>
</dbReference>
<feature type="domain" description="RNA polymerase sigma-70 region 2" evidence="1">
    <location>
        <begin position="10"/>
        <end position="78"/>
    </location>
</feature>
<dbReference type="RefSeq" id="WP_022613306.1">
    <property type="nucleotide sequence ID" value="NZ_LK391965.1"/>
</dbReference>
<dbReference type="InterPro" id="IPR014284">
    <property type="entry name" value="RNA_pol_sigma-70_dom"/>
</dbReference>
<dbReference type="InterPro" id="IPR046531">
    <property type="entry name" value="DUF6596"/>
</dbReference>
<dbReference type="InterPro" id="IPR036388">
    <property type="entry name" value="WH-like_DNA-bd_sf"/>
</dbReference>
<comment type="caution">
    <text evidence="3">The sequence shown here is derived from an EMBL/GenBank/DDBJ whole genome shotgun (WGS) entry which is preliminary data.</text>
</comment>
<dbReference type="PANTHER" id="PTHR47756:SF2">
    <property type="entry name" value="BLL6612 PROTEIN"/>
    <property type="match status" value="1"/>
</dbReference>
<dbReference type="PANTHER" id="PTHR47756">
    <property type="entry name" value="BLL6612 PROTEIN-RELATED"/>
    <property type="match status" value="1"/>
</dbReference>
<protein>
    <submittedName>
        <fullName evidence="3">RNA polymerase sigma factor</fullName>
    </submittedName>
</protein>
<dbReference type="Gene3D" id="1.10.10.10">
    <property type="entry name" value="Winged helix-like DNA-binding domain superfamily/Winged helix DNA-binding domain"/>
    <property type="match status" value="1"/>
</dbReference>
<dbReference type="SUPFAM" id="SSF88946">
    <property type="entry name" value="Sigma2 domain of RNA polymerase sigma factors"/>
    <property type="match status" value="1"/>
</dbReference>
<dbReference type="InterPro" id="IPR013324">
    <property type="entry name" value="RNA_pol_sigma_r3/r4-like"/>
</dbReference>